<comment type="caution">
    <text evidence="1">The sequence shown here is derived from an EMBL/GenBank/DDBJ whole genome shotgun (WGS) entry which is preliminary data.</text>
</comment>
<accession>A0A9D4TCL6</accession>
<dbReference type="EMBL" id="JABSTV010001059">
    <property type="protein sequence ID" value="KAH7985189.1"/>
    <property type="molecule type" value="Genomic_DNA"/>
</dbReference>
<dbReference type="SUPFAM" id="SSF52047">
    <property type="entry name" value="RNI-like"/>
    <property type="match status" value="1"/>
</dbReference>
<dbReference type="InterPro" id="IPR032675">
    <property type="entry name" value="LRR_dom_sf"/>
</dbReference>
<gene>
    <name evidence="1" type="ORF">HPB52_024271</name>
</gene>
<evidence type="ECO:0000313" key="2">
    <source>
        <dbReference type="Proteomes" id="UP000821837"/>
    </source>
</evidence>
<dbReference type="PANTHER" id="PTHR47679:SF2">
    <property type="entry name" value="C-TERMINAL OF ROC (COR) DOMAIN-CONTAINING PROTEIN"/>
    <property type="match status" value="1"/>
</dbReference>
<evidence type="ECO:0000313" key="1">
    <source>
        <dbReference type="EMBL" id="KAH7985189.1"/>
    </source>
</evidence>
<protein>
    <submittedName>
        <fullName evidence="1">Uncharacterized protein</fullName>
    </submittedName>
</protein>
<dbReference type="Gene3D" id="3.80.10.10">
    <property type="entry name" value="Ribonuclease Inhibitor"/>
    <property type="match status" value="2"/>
</dbReference>
<organism evidence="1 2">
    <name type="scientific">Rhipicephalus sanguineus</name>
    <name type="common">Brown dog tick</name>
    <name type="synonym">Ixodes sanguineus</name>
    <dbReference type="NCBI Taxonomy" id="34632"/>
    <lineage>
        <taxon>Eukaryota</taxon>
        <taxon>Metazoa</taxon>
        <taxon>Ecdysozoa</taxon>
        <taxon>Arthropoda</taxon>
        <taxon>Chelicerata</taxon>
        <taxon>Arachnida</taxon>
        <taxon>Acari</taxon>
        <taxon>Parasitiformes</taxon>
        <taxon>Ixodida</taxon>
        <taxon>Ixodoidea</taxon>
        <taxon>Ixodidae</taxon>
        <taxon>Rhipicephalinae</taxon>
        <taxon>Rhipicephalus</taxon>
        <taxon>Rhipicephalus</taxon>
    </lineage>
</organism>
<sequence>MPKLQWLPKHKHAPLDTWDDPWRKRSAKSADPVLSKSCISGSSINYWTPCTSGEGRLCDIFGDLPIWNEHFWMVNLELREFSAGELSLVETKAPIYCNVPERKHEAAILLHQLLTQHRCLVSVELNEHMLNGPRKLISLIRDALRESTALRKLKLCLPIRHARVPREIDTHLWPGHFWTILEEPYVCLDHDFLEGFAEFLVITRTLTTLDISQVPIEGTSADDILLRLKCNATITTLSVNTLIMSPRGSRQDVVFADYLRENRTLQSLSVTARATHNLNEHVLWALFASNTLSELNMIQFRLNTKISQLIASHLEKNQTLKSFNLVQSKLEPPWYRSDTSLHHMENFGDVSINIRPWLVVLIENKTLTELTLNFAVFNLAECRCFIRALASNVSLKRVTVDWLTQSTVAEICQAVRENGVWDRFFISAPLVIEDPVVALTECKELHRIKFDSDIFKPEQESEQLHATLSLLQSSPHVTSLCLDSEENVSQSMASDIARQQVSLTAPILGGRSQS</sequence>
<reference evidence="1" key="1">
    <citation type="journal article" date="2020" name="Cell">
        <title>Large-Scale Comparative Analyses of Tick Genomes Elucidate Their Genetic Diversity and Vector Capacities.</title>
        <authorList>
            <consortium name="Tick Genome and Microbiome Consortium (TIGMIC)"/>
            <person name="Jia N."/>
            <person name="Wang J."/>
            <person name="Shi W."/>
            <person name="Du L."/>
            <person name="Sun Y."/>
            <person name="Zhan W."/>
            <person name="Jiang J.F."/>
            <person name="Wang Q."/>
            <person name="Zhang B."/>
            <person name="Ji P."/>
            <person name="Bell-Sakyi L."/>
            <person name="Cui X.M."/>
            <person name="Yuan T.T."/>
            <person name="Jiang B.G."/>
            <person name="Yang W.F."/>
            <person name="Lam T.T."/>
            <person name="Chang Q.C."/>
            <person name="Ding S.J."/>
            <person name="Wang X.J."/>
            <person name="Zhu J.G."/>
            <person name="Ruan X.D."/>
            <person name="Zhao L."/>
            <person name="Wei J.T."/>
            <person name="Ye R.Z."/>
            <person name="Que T.C."/>
            <person name="Du C.H."/>
            <person name="Zhou Y.H."/>
            <person name="Cheng J.X."/>
            <person name="Dai P.F."/>
            <person name="Guo W.B."/>
            <person name="Han X.H."/>
            <person name="Huang E.J."/>
            <person name="Li L.F."/>
            <person name="Wei W."/>
            <person name="Gao Y.C."/>
            <person name="Liu J.Z."/>
            <person name="Shao H.Z."/>
            <person name="Wang X."/>
            <person name="Wang C.C."/>
            <person name="Yang T.C."/>
            <person name="Huo Q.B."/>
            <person name="Li W."/>
            <person name="Chen H.Y."/>
            <person name="Chen S.E."/>
            <person name="Zhou L.G."/>
            <person name="Ni X.B."/>
            <person name="Tian J.H."/>
            <person name="Sheng Y."/>
            <person name="Liu T."/>
            <person name="Pan Y.S."/>
            <person name="Xia L.Y."/>
            <person name="Li J."/>
            <person name="Zhao F."/>
            <person name="Cao W.C."/>
        </authorList>
    </citation>
    <scope>NUCLEOTIDE SEQUENCE</scope>
    <source>
        <strain evidence="1">Rsan-2018</strain>
    </source>
</reference>
<reference evidence="1" key="2">
    <citation type="submission" date="2021-09" db="EMBL/GenBank/DDBJ databases">
        <authorList>
            <person name="Jia N."/>
            <person name="Wang J."/>
            <person name="Shi W."/>
            <person name="Du L."/>
            <person name="Sun Y."/>
            <person name="Zhan W."/>
            <person name="Jiang J."/>
            <person name="Wang Q."/>
            <person name="Zhang B."/>
            <person name="Ji P."/>
            <person name="Sakyi L.B."/>
            <person name="Cui X."/>
            <person name="Yuan T."/>
            <person name="Jiang B."/>
            <person name="Yang W."/>
            <person name="Lam T.T.-Y."/>
            <person name="Chang Q."/>
            <person name="Ding S."/>
            <person name="Wang X."/>
            <person name="Zhu J."/>
            <person name="Ruan X."/>
            <person name="Zhao L."/>
            <person name="Wei J."/>
            <person name="Que T."/>
            <person name="Du C."/>
            <person name="Cheng J."/>
            <person name="Dai P."/>
            <person name="Han X."/>
            <person name="Huang E."/>
            <person name="Gao Y."/>
            <person name="Liu J."/>
            <person name="Shao H."/>
            <person name="Ye R."/>
            <person name="Li L."/>
            <person name="Wei W."/>
            <person name="Wang X."/>
            <person name="Wang C."/>
            <person name="Huo Q."/>
            <person name="Li W."/>
            <person name="Guo W."/>
            <person name="Chen H."/>
            <person name="Chen S."/>
            <person name="Zhou L."/>
            <person name="Zhou L."/>
            <person name="Ni X."/>
            <person name="Tian J."/>
            <person name="Zhou Y."/>
            <person name="Sheng Y."/>
            <person name="Liu T."/>
            <person name="Pan Y."/>
            <person name="Xia L."/>
            <person name="Li J."/>
            <person name="Zhao F."/>
            <person name="Cao W."/>
        </authorList>
    </citation>
    <scope>NUCLEOTIDE SEQUENCE</scope>
    <source>
        <strain evidence="1">Rsan-2018</strain>
        <tissue evidence="1">Larvae</tissue>
    </source>
</reference>
<dbReference type="VEuPathDB" id="VectorBase:RSAN_026351"/>
<dbReference type="PANTHER" id="PTHR47679">
    <property type="entry name" value="PROTEIN TORNADO 1"/>
    <property type="match status" value="1"/>
</dbReference>
<name>A0A9D4TCL6_RHISA</name>
<dbReference type="Proteomes" id="UP000821837">
    <property type="component" value="Unassembled WGS sequence"/>
</dbReference>
<keyword evidence="2" id="KW-1185">Reference proteome</keyword>
<proteinExistence type="predicted"/>
<dbReference type="AlphaFoldDB" id="A0A9D4TCL6"/>